<reference evidence="2 3" key="1">
    <citation type="submission" date="2019-06" db="EMBL/GenBank/DDBJ databases">
        <title>Sequencing the genomes of 1000 actinobacteria strains.</title>
        <authorList>
            <person name="Klenk H.-P."/>
        </authorList>
    </citation>
    <scope>NUCLEOTIDE SEQUENCE [LARGE SCALE GENOMIC DNA]</scope>
    <source>
        <strain evidence="2 3">DSM 24683</strain>
    </source>
</reference>
<dbReference type="Proteomes" id="UP000318380">
    <property type="component" value="Unassembled WGS sequence"/>
</dbReference>
<dbReference type="CDD" id="cd12108">
    <property type="entry name" value="Hr-like"/>
    <property type="match status" value="1"/>
</dbReference>
<keyword evidence="3" id="KW-1185">Reference proteome</keyword>
<evidence type="ECO:0000313" key="3">
    <source>
        <dbReference type="Proteomes" id="UP000318380"/>
    </source>
</evidence>
<proteinExistence type="predicted"/>
<dbReference type="EMBL" id="VIVK01000001">
    <property type="protein sequence ID" value="TWD84799.1"/>
    <property type="molecule type" value="Genomic_DNA"/>
</dbReference>
<protein>
    <submittedName>
        <fullName evidence="2">Hemerythrin HHE cation binding domain-containing protein</fullName>
    </submittedName>
</protein>
<evidence type="ECO:0000313" key="2">
    <source>
        <dbReference type="EMBL" id="TWD84799.1"/>
    </source>
</evidence>
<dbReference type="Gene3D" id="1.20.120.520">
    <property type="entry name" value="nmb1532 protein domain like"/>
    <property type="match status" value="1"/>
</dbReference>
<name>A0A561C0T5_9ACTN</name>
<feature type="domain" description="Hemerythrin-like" evidence="1">
    <location>
        <begin position="10"/>
        <end position="142"/>
    </location>
</feature>
<gene>
    <name evidence="2" type="ORF">FB561_5995</name>
</gene>
<comment type="caution">
    <text evidence="2">The sequence shown here is derived from an EMBL/GenBank/DDBJ whole genome shotgun (WGS) entry which is preliminary data.</text>
</comment>
<dbReference type="Pfam" id="PF01814">
    <property type="entry name" value="Hemerythrin"/>
    <property type="match status" value="1"/>
</dbReference>
<organism evidence="2 3">
    <name type="scientific">Kribbella amoyensis</name>
    <dbReference type="NCBI Taxonomy" id="996641"/>
    <lineage>
        <taxon>Bacteria</taxon>
        <taxon>Bacillati</taxon>
        <taxon>Actinomycetota</taxon>
        <taxon>Actinomycetes</taxon>
        <taxon>Propionibacteriales</taxon>
        <taxon>Kribbellaceae</taxon>
        <taxon>Kribbella</taxon>
    </lineage>
</organism>
<accession>A0A561C0T5</accession>
<dbReference type="OrthoDB" id="5197650at2"/>
<sequence length="218" mass="24646">MNASAQPDTHKMVVVHRVFRREFRILPDLITQVPEGDTQRAKLLAGHLADIVTALHHHHEAEDELLWPPLLERAQPHQELVHRMEKQHAALSDALGRIEKLGPIWAATARKNDGERLASALRDASAVLDQHMAEEEAEILPIVRENLTVAEWEAIGERAATQLKDKRKQLLLLGALLEEATPEEERVFLADLPTPVRVLWKIAGRRQYAAYARVVRTA</sequence>
<dbReference type="InterPro" id="IPR012312">
    <property type="entry name" value="Hemerythrin-like"/>
</dbReference>
<dbReference type="AlphaFoldDB" id="A0A561C0T5"/>
<evidence type="ECO:0000259" key="1">
    <source>
        <dbReference type="Pfam" id="PF01814"/>
    </source>
</evidence>